<dbReference type="GO" id="GO:0016787">
    <property type="term" value="F:hydrolase activity"/>
    <property type="evidence" value="ECO:0007669"/>
    <property type="project" value="UniProtKB-KW"/>
</dbReference>
<evidence type="ECO:0000256" key="1">
    <source>
        <dbReference type="ARBA" id="ARBA00038310"/>
    </source>
</evidence>
<comment type="caution">
    <text evidence="3">The sequence shown here is derived from an EMBL/GenBank/DDBJ whole genome shotgun (WGS) entry which is preliminary data.</text>
</comment>
<keyword evidence="4" id="KW-1185">Reference proteome</keyword>
<dbReference type="RefSeq" id="WP_130923373.1">
    <property type="nucleotide sequence ID" value="NZ_JAANOM010000003.1"/>
</dbReference>
<dbReference type="EMBL" id="SEWY01000003">
    <property type="protein sequence ID" value="TBH73259.1"/>
    <property type="molecule type" value="Genomic_DNA"/>
</dbReference>
<dbReference type="Proteomes" id="UP000293583">
    <property type="component" value="Unassembled WGS sequence"/>
</dbReference>
<dbReference type="PANTHER" id="PTHR43569:SF2">
    <property type="entry name" value="AMIDOHYDROLASE-RELATED DOMAIN-CONTAINING PROTEIN"/>
    <property type="match status" value="1"/>
</dbReference>
<dbReference type="AlphaFoldDB" id="A0A4Q9BAW7"/>
<name>A0A4Q9BAW7_9BACT</name>
<reference evidence="3 4" key="1">
    <citation type="submission" date="2019-02" db="EMBL/GenBank/DDBJ databases">
        <title>Genome of a new Bacteroidetes strain.</title>
        <authorList>
            <person name="Pitt A."/>
        </authorList>
    </citation>
    <scope>NUCLEOTIDE SEQUENCE [LARGE SCALE GENOMIC DNA]</scope>
    <source>
        <strain evidence="3 4">103A-SOEBACH</strain>
    </source>
</reference>
<sequence>MIDAHQHFWNYNEERDTWITPEMSVLRADFYPNYSERLFKDQGFTGCVAVQADSSEEETLFLLALAEQNEFIQGVIGWVDLQSPNIEDRLAYFSQFEAIKGFRHIVQGEKDPNFLASSAFIRGVKTLASFDLSYDLLIYPHQIKSAITFCETCDEQKIVLDHLAKAPLKSGNIQEWKKDIQAFAGLSHVSAKISGIVTEAADQSWTQEQVNEIVEVALDVFGPQRLLIGSDYPVVLVNSTLERWVASFQEALKGLNASEKELIYHQNAIEFYQLEIL</sequence>
<protein>
    <submittedName>
        <fullName evidence="3">Amidohydrolase</fullName>
    </submittedName>
</protein>
<evidence type="ECO:0000313" key="3">
    <source>
        <dbReference type="EMBL" id="TBH73259.1"/>
    </source>
</evidence>
<dbReference type="InterPro" id="IPR052350">
    <property type="entry name" value="Metallo-dep_Lactonases"/>
</dbReference>
<evidence type="ECO:0000259" key="2">
    <source>
        <dbReference type="Pfam" id="PF04909"/>
    </source>
</evidence>
<evidence type="ECO:0000313" key="4">
    <source>
        <dbReference type="Proteomes" id="UP000293583"/>
    </source>
</evidence>
<comment type="similarity">
    <text evidence="1">Belongs to the metallo-dependent hydrolases superfamily.</text>
</comment>
<organism evidence="3 4">
    <name type="scientific">Aquirufa antheringensis</name>
    <dbReference type="NCBI Taxonomy" id="2516559"/>
    <lineage>
        <taxon>Bacteria</taxon>
        <taxon>Pseudomonadati</taxon>
        <taxon>Bacteroidota</taxon>
        <taxon>Cytophagia</taxon>
        <taxon>Cytophagales</taxon>
        <taxon>Flectobacillaceae</taxon>
        <taxon>Aquirufa</taxon>
    </lineage>
</organism>
<proteinExistence type="inferred from homology"/>
<accession>A0A4Q9BAW7</accession>
<dbReference type="PANTHER" id="PTHR43569">
    <property type="entry name" value="AMIDOHYDROLASE"/>
    <property type="match status" value="1"/>
</dbReference>
<gene>
    <name evidence="3" type="ORF">EWU20_07765</name>
</gene>
<dbReference type="InterPro" id="IPR032466">
    <property type="entry name" value="Metal_Hydrolase"/>
</dbReference>
<dbReference type="SUPFAM" id="SSF51556">
    <property type="entry name" value="Metallo-dependent hydrolases"/>
    <property type="match status" value="1"/>
</dbReference>
<keyword evidence="3" id="KW-0378">Hydrolase</keyword>
<dbReference type="OrthoDB" id="5450317at2"/>
<dbReference type="InterPro" id="IPR006680">
    <property type="entry name" value="Amidohydro-rel"/>
</dbReference>
<dbReference type="Gene3D" id="3.20.20.140">
    <property type="entry name" value="Metal-dependent hydrolases"/>
    <property type="match status" value="1"/>
</dbReference>
<dbReference type="Pfam" id="PF04909">
    <property type="entry name" value="Amidohydro_2"/>
    <property type="match status" value="1"/>
</dbReference>
<feature type="domain" description="Amidohydrolase-related" evidence="2">
    <location>
        <begin position="2"/>
        <end position="274"/>
    </location>
</feature>